<organism evidence="2 3">
    <name type="scientific">Fodinicola feengrottensis</name>
    <dbReference type="NCBI Taxonomy" id="435914"/>
    <lineage>
        <taxon>Bacteria</taxon>
        <taxon>Bacillati</taxon>
        <taxon>Actinomycetota</taxon>
        <taxon>Actinomycetes</taxon>
        <taxon>Mycobacteriales</taxon>
        <taxon>Fodinicola</taxon>
    </lineage>
</organism>
<proteinExistence type="predicted"/>
<name>A0ABN2IGY5_9ACTN</name>
<reference evidence="2 3" key="1">
    <citation type="journal article" date="2019" name="Int. J. Syst. Evol. Microbiol.">
        <title>The Global Catalogue of Microorganisms (GCM) 10K type strain sequencing project: providing services to taxonomists for standard genome sequencing and annotation.</title>
        <authorList>
            <consortium name="The Broad Institute Genomics Platform"/>
            <consortium name="The Broad Institute Genome Sequencing Center for Infectious Disease"/>
            <person name="Wu L."/>
            <person name="Ma J."/>
        </authorList>
    </citation>
    <scope>NUCLEOTIDE SEQUENCE [LARGE SCALE GENOMIC DNA]</scope>
    <source>
        <strain evidence="2 3">JCM 14718</strain>
    </source>
</reference>
<evidence type="ECO:0000313" key="2">
    <source>
        <dbReference type="EMBL" id="GAA1704862.1"/>
    </source>
</evidence>
<evidence type="ECO:0000256" key="1">
    <source>
        <dbReference type="SAM" id="Phobius"/>
    </source>
</evidence>
<dbReference type="Proteomes" id="UP001500618">
    <property type="component" value="Unassembled WGS sequence"/>
</dbReference>
<accession>A0ABN2IGY5</accession>
<keyword evidence="1" id="KW-0812">Transmembrane</keyword>
<evidence type="ECO:0000313" key="3">
    <source>
        <dbReference type="Proteomes" id="UP001500618"/>
    </source>
</evidence>
<comment type="caution">
    <text evidence="2">The sequence shown here is derived from an EMBL/GenBank/DDBJ whole genome shotgun (WGS) entry which is preliminary data.</text>
</comment>
<protein>
    <recommendedName>
        <fullName evidence="4">Integral membrane protein</fullName>
    </recommendedName>
</protein>
<keyword evidence="1" id="KW-0472">Membrane</keyword>
<keyword evidence="3" id="KW-1185">Reference proteome</keyword>
<keyword evidence="1" id="KW-1133">Transmembrane helix</keyword>
<sequence length="118" mass="13231">MVYTVQVLILMVVVYPALLVLVRLIAPDDAHSPLRYVIAILPAVPVAGVAIAYVRWLRQADELERRIQLEAMAFSAIVTILGVGTYVVLTDLPAWVLFLSFMALWLVGVIARKMWLNR</sequence>
<feature type="transmembrane region" description="Helical" evidence="1">
    <location>
        <begin position="38"/>
        <end position="57"/>
    </location>
</feature>
<feature type="transmembrane region" description="Helical" evidence="1">
    <location>
        <begin position="95"/>
        <end position="115"/>
    </location>
</feature>
<feature type="transmembrane region" description="Helical" evidence="1">
    <location>
        <begin position="7"/>
        <end position="26"/>
    </location>
</feature>
<evidence type="ECO:0008006" key="4">
    <source>
        <dbReference type="Google" id="ProtNLM"/>
    </source>
</evidence>
<gene>
    <name evidence="2" type="ORF">GCM10009765_62520</name>
</gene>
<feature type="transmembrane region" description="Helical" evidence="1">
    <location>
        <begin position="69"/>
        <end position="89"/>
    </location>
</feature>
<dbReference type="EMBL" id="BAAANY010000030">
    <property type="protein sequence ID" value="GAA1704862.1"/>
    <property type="molecule type" value="Genomic_DNA"/>
</dbReference>